<reference evidence="1 2" key="1">
    <citation type="submission" date="2024-06" db="EMBL/GenBank/DDBJ databases">
        <title>The Natural Products Discovery Center: Release of the First 8490 Sequenced Strains for Exploring Actinobacteria Biosynthetic Diversity.</title>
        <authorList>
            <person name="Kalkreuter E."/>
            <person name="Kautsar S.A."/>
            <person name="Yang D."/>
            <person name="Bader C.D."/>
            <person name="Teijaro C.N."/>
            <person name="Fluegel L."/>
            <person name="Davis C.M."/>
            <person name="Simpson J.R."/>
            <person name="Lauterbach L."/>
            <person name="Steele A.D."/>
            <person name="Gui C."/>
            <person name="Meng S."/>
            <person name="Li G."/>
            <person name="Viehrig K."/>
            <person name="Ye F."/>
            <person name="Su P."/>
            <person name="Kiefer A.F."/>
            <person name="Nichols A."/>
            <person name="Cepeda A.J."/>
            <person name="Yan W."/>
            <person name="Fan B."/>
            <person name="Jiang Y."/>
            <person name="Adhikari A."/>
            <person name="Zheng C.-J."/>
            <person name="Schuster L."/>
            <person name="Cowan T.M."/>
            <person name="Smanski M.J."/>
            <person name="Chevrette M.G."/>
            <person name="De Carvalho L.P.S."/>
            <person name="Shen B."/>
        </authorList>
    </citation>
    <scope>NUCLEOTIDE SEQUENCE [LARGE SCALE GENOMIC DNA]</scope>
    <source>
        <strain evidence="1 2">NPDC006286</strain>
    </source>
</reference>
<protein>
    <submittedName>
        <fullName evidence="1">MarR family transcriptional regulator</fullName>
    </submittedName>
</protein>
<name>A0ABV2VFZ8_9ACTN</name>
<accession>A0ABV2VFZ8</accession>
<evidence type="ECO:0000313" key="1">
    <source>
        <dbReference type="EMBL" id="MEU0151730.1"/>
    </source>
</evidence>
<organism evidence="1 2">
    <name type="scientific">Micromonospora fulviviridis</name>
    <dbReference type="NCBI Taxonomy" id="47860"/>
    <lineage>
        <taxon>Bacteria</taxon>
        <taxon>Bacillati</taxon>
        <taxon>Actinomycetota</taxon>
        <taxon>Actinomycetes</taxon>
        <taxon>Micromonosporales</taxon>
        <taxon>Micromonosporaceae</taxon>
        <taxon>Micromonospora</taxon>
    </lineage>
</organism>
<sequence>MRSTSDPRFCTRVNEPATIRDLAARVGVTHSAASQTVAQMARAG</sequence>
<keyword evidence="2" id="KW-1185">Reference proteome</keyword>
<dbReference type="InterPro" id="IPR036390">
    <property type="entry name" value="WH_DNA-bd_sf"/>
</dbReference>
<comment type="caution">
    <text evidence="1">The sequence shown here is derived from an EMBL/GenBank/DDBJ whole genome shotgun (WGS) entry which is preliminary data.</text>
</comment>
<dbReference type="Gene3D" id="1.10.10.10">
    <property type="entry name" value="Winged helix-like DNA-binding domain superfamily/Winged helix DNA-binding domain"/>
    <property type="match status" value="1"/>
</dbReference>
<dbReference type="Proteomes" id="UP001550348">
    <property type="component" value="Unassembled WGS sequence"/>
</dbReference>
<dbReference type="EMBL" id="JBEXRX010000012">
    <property type="protein sequence ID" value="MEU0151730.1"/>
    <property type="molecule type" value="Genomic_DNA"/>
</dbReference>
<evidence type="ECO:0000313" key="2">
    <source>
        <dbReference type="Proteomes" id="UP001550348"/>
    </source>
</evidence>
<gene>
    <name evidence="1" type="ORF">ABZ071_07350</name>
</gene>
<dbReference type="SUPFAM" id="SSF46785">
    <property type="entry name" value="Winged helix' DNA-binding domain"/>
    <property type="match status" value="1"/>
</dbReference>
<proteinExistence type="predicted"/>
<dbReference type="InterPro" id="IPR036388">
    <property type="entry name" value="WH-like_DNA-bd_sf"/>
</dbReference>